<dbReference type="FunFam" id="3.90.1150.10:FF:000166">
    <property type="entry name" value="Kynurenine/alpha-aminoadipate aminotransferase, mitochondrial"/>
    <property type="match status" value="1"/>
</dbReference>
<keyword evidence="4" id="KW-0663">Pyridoxal phosphate</keyword>
<reference evidence="6 7" key="1">
    <citation type="journal article" date="2010" name="Science">
        <title>Genomic comparison of the ants Camponotus floridanus and Harpegnathos saltator.</title>
        <authorList>
            <person name="Bonasio R."/>
            <person name="Zhang G."/>
            <person name="Ye C."/>
            <person name="Mutti N.S."/>
            <person name="Fang X."/>
            <person name="Qin N."/>
            <person name="Donahue G."/>
            <person name="Yang P."/>
            <person name="Li Q."/>
            <person name="Li C."/>
            <person name="Zhang P."/>
            <person name="Huang Z."/>
            <person name="Berger S.L."/>
            <person name="Reinberg D."/>
            <person name="Wang J."/>
            <person name="Liebig J."/>
        </authorList>
    </citation>
    <scope>NUCLEOTIDE SEQUENCE [LARGE SCALE GENOMIC DNA]</scope>
    <source>
        <strain evidence="7">C129</strain>
    </source>
</reference>
<proteinExistence type="predicted"/>
<dbReference type="InterPro" id="IPR004839">
    <property type="entry name" value="Aminotransferase_I/II_large"/>
</dbReference>
<dbReference type="Pfam" id="PF00155">
    <property type="entry name" value="Aminotran_1_2"/>
    <property type="match status" value="1"/>
</dbReference>
<dbReference type="AlphaFoldDB" id="E2A3T1"/>
<gene>
    <name evidence="6" type="ORF">EAG_13883</name>
</gene>
<dbReference type="EMBL" id="GL436476">
    <property type="protein sequence ID" value="EFN71906.1"/>
    <property type="molecule type" value="Genomic_DNA"/>
</dbReference>
<dbReference type="InterPro" id="IPR015421">
    <property type="entry name" value="PyrdxlP-dep_Trfase_major"/>
</dbReference>
<keyword evidence="2 6" id="KW-0032">Aminotransferase</keyword>
<evidence type="ECO:0000313" key="6">
    <source>
        <dbReference type="EMBL" id="EFN71906.1"/>
    </source>
</evidence>
<dbReference type="OrthoDB" id="691673at2759"/>
<dbReference type="PANTHER" id="PTHR42790:SF19">
    <property type="entry name" value="KYNURENINE_ALPHA-AMINOADIPATE AMINOTRANSFERASE, MITOCHONDRIAL"/>
    <property type="match status" value="1"/>
</dbReference>
<dbReference type="InParanoid" id="E2A3T1"/>
<evidence type="ECO:0000256" key="1">
    <source>
        <dbReference type="ARBA" id="ARBA00001933"/>
    </source>
</evidence>
<dbReference type="Gene3D" id="3.90.1150.10">
    <property type="entry name" value="Aspartate Aminotransferase, domain 1"/>
    <property type="match status" value="1"/>
</dbReference>
<sequence>MSHPNGISLAGAFPSAATYPVEDISVTYKLDNLIKFSKPEVTAAQQYHSAQGYKPLLEKWKEFQKMWHTPMQNNWDVAITCGSLEGSSKIFEMMINKNDPVLLETPAYSGIIGAVAPLSPDIIEINQDAEGLIPEEITKECEQRLATGKPMPKLLYTNPTGANPTGTVLSETRRRKVYELAQKYNFLIVENDSYYFVHFLDKQPTSFFSLDTDGRVIRLDSISKIMSTGFRIGVVTAHRDIVKKLTLHMDSSTLQASSLSQMFLYKLFEVWGSQKLEKYFKDIQKFHRERRDIMLAIVEKHLTGLAEWYVPQGGLFLWIKLTSIDNVLDLVMKKCVPQGVLVVPGNAFYYDPSKPSNHLRISFTISPEDMEKVNCEFILILYVYIHMYTYTYTYKSYIHIFIEKCRIIEF</sequence>
<dbReference type="CDD" id="cd00609">
    <property type="entry name" value="AAT_like"/>
    <property type="match status" value="1"/>
</dbReference>
<keyword evidence="7" id="KW-1185">Reference proteome</keyword>
<evidence type="ECO:0000259" key="5">
    <source>
        <dbReference type="Pfam" id="PF00155"/>
    </source>
</evidence>
<organism evidence="7">
    <name type="scientific">Camponotus floridanus</name>
    <name type="common">Florida carpenter ant</name>
    <dbReference type="NCBI Taxonomy" id="104421"/>
    <lineage>
        <taxon>Eukaryota</taxon>
        <taxon>Metazoa</taxon>
        <taxon>Ecdysozoa</taxon>
        <taxon>Arthropoda</taxon>
        <taxon>Hexapoda</taxon>
        <taxon>Insecta</taxon>
        <taxon>Pterygota</taxon>
        <taxon>Neoptera</taxon>
        <taxon>Endopterygota</taxon>
        <taxon>Hymenoptera</taxon>
        <taxon>Apocrita</taxon>
        <taxon>Aculeata</taxon>
        <taxon>Formicoidea</taxon>
        <taxon>Formicidae</taxon>
        <taxon>Formicinae</taxon>
        <taxon>Camponotus</taxon>
    </lineage>
</organism>
<evidence type="ECO:0000256" key="4">
    <source>
        <dbReference type="ARBA" id="ARBA00022898"/>
    </source>
</evidence>
<evidence type="ECO:0000313" key="7">
    <source>
        <dbReference type="Proteomes" id="UP000000311"/>
    </source>
</evidence>
<dbReference type="InterPro" id="IPR015422">
    <property type="entry name" value="PyrdxlP-dep_Trfase_small"/>
</dbReference>
<keyword evidence="3 6" id="KW-0808">Transferase</keyword>
<protein>
    <submittedName>
        <fullName evidence="6">Kynurenine/alpha-aminoadipate aminotransferase mitochondrial</fullName>
    </submittedName>
</protein>
<dbReference type="OMA" id="HRPEGGM"/>
<dbReference type="PANTHER" id="PTHR42790">
    <property type="entry name" value="AMINOTRANSFERASE"/>
    <property type="match status" value="1"/>
</dbReference>
<comment type="cofactor">
    <cofactor evidence="1">
        <name>pyridoxal 5'-phosphate</name>
        <dbReference type="ChEBI" id="CHEBI:597326"/>
    </cofactor>
</comment>
<evidence type="ECO:0000256" key="3">
    <source>
        <dbReference type="ARBA" id="ARBA00022679"/>
    </source>
</evidence>
<feature type="domain" description="Aminotransferase class I/classII large" evidence="5">
    <location>
        <begin position="47"/>
        <end position="373"/>
    </location>
</feature>
<dbReference type="InterPro" id="IPR050859">
    <property type="entry name" value="Class-I_PLP-dep_aminotransf"/>
</dbReference>
<dbReference type="GO" id="GO:0016212">
    <property type="term" value="F:kynurenine-oxoglutarate transaminase activity"/>
    <property type="evidence" value="ECO:0007669"/>
    <property type="project" value="TreeGrafter"/>
</dbReference>
<dbReference type="GO" id="GO:0030170">
    <property type="term" value="F:pyridoxal phosphate binding"/>
    <property type="evidence" value="ECO:0007669"/>
    <property type="project" value="InterPro"/>
</dbReference>
<evidence type="ECO:0000256" key="2">
    <source>
        <dbReference type="ARBA" id="ARBA00022576"/>
    </source>
</evidence>
<name>E2A3T1_CAMFO</name>
<dbReference type="Gene3D" id="3.40.640.10">
    <property type="entry name" value="Type I PLP-dependent aspartate aminotransferase-like (Major domain)"/>
    <property type="match status" value="1"/>
</dbReference>
<dbReference type="GO" id="GO:1901605">
    <property type="term" value="P:alpha-amino acid metabolic process"/>
    <property type="evidence" value="ECO:0007669"/>
    <property type="project" value="TreeGrafter"/>
</dbReference>
<dbReference type="Proteomes" id="UP000000311">
    <property type="component" value="Unassembled WGS sequence"/>
</dbReference>
<dbReference type="SUPFAM" id="SSF53383">
    <property type="entry name" value="PLP-dependent transferases"/>
    <property type="match status" value="1"/>
</dbReference>
<dbReference type="STRING" id="104421.E2A3T1"/>
<accession>E2A3T1</accession>
<dbReference type="InterPro" id="IPR015424">
    <property type="entry name" value="PyrdxlP-dep_Trfase"/>
</dbReference>